<evidence type="ECO:0000259" key="10">
    <source>
        <dbReference type="Pfam" id="PF23358"/>
    </source>
</evidence>
<comment type="function">
    <text evidence="8">Subunit of the oligosaccharyl transferase (OST) complex that catalyzes the initial transfer of a defined glycan (Glc(3)Man(9)GlcNAc(2) in eukaryotes) from the lipid carrier dolichol-pyrophosphate to an asparagine residue within an Asn-X-Ser/Thr consensus motif in nascent polypeptide chains, the first step in protein N-glycosylation. N-glycosylation occurs cotranslationally and the complex associates with the Sec61 complex at the channel-forming translocon complex that mediates protein translocation across the endoplasmic reticulum (ER).</text>
</comment>
<comment type="pathway">
    <text evidence="2 8">Protein modification; protein glycosylation.</text>
</comment>
<keyword evidence="12" id="KW-1185">Reference proteome</keyword>
<organism evidence="11 12">
    <name type="scientific">Pseudomicrostroma glucosiphilum</name>
    <dbReference type="NCBI Taxonomy" id="1684307"/>
    <lineage>
        <taxon>Eukaryota</taxon>
        <taxon>Fungi</taxon>
        <taxon>Dikarya</taxon>
        <taxon>Basidiomycota</taxon>
        <taxon>Ustilaginomycotina</taxon>
        <taxon>Exobasidiomycetes</taxon>
        <taxon>Microstromatales</taxon>
        <taxon>Microstromatales incertae sedis</taxon>
        <taxon>Pseudomicrostroma</taxon>
    </lineage>
</organism>
<comment type="subunit">
    <text evidence="8">Component of the oligosaccharyltransferase (OST) complex.</text>
</comment>
<reference evidence="11 12" key="1">
    <citation type="journal article" date="2018" name="Mol. Biol. Evol.">
        <title>Broad Genomic Sampling Reveals a Smut Pathogenic Ancestry of the Fungal Clade Ustilaginomycotina.</title>
        <authorList>
            <person name="Kijpornyongpan T."/>
            <person name="Mondo S.J."/>
            <person name="Barry K."/>
            <person name="Sandor L."/>
            <person name="Lee J."/>
            <person name="Lipzen A."/>
            <person name="Pangilinan J."/>
            <person name="LaButti K."/>
            <person name="Hainaut M."/>
            <person name="Henrissat B."/>
            <person name="Grigoriev I.V."/>
            <person name="Spatafora J.W."/>
            <person name="Aime M.C."/>
        </authorList>
    </citation>
    <scope>NUCLEOTIDE SEQUENCE [LARGE SCALE GENOMIC DNA]</scope>
    <source>
        <strain evidence="11 12">MCA 4718</strain>
    </source>
</reference>
<evidence type="ECO:0000256" key="7">
    <source>
        <dbReference type="ARBA" id="ARBA00023136"/>
    </source>
</evidence>
<evidence type="ECO:0000256" key="4">
    <source>
        <dbReference type="ARBA" id="ARBA00022692"/>
    </source>
</evidence>
<comment type="subcellular location">
    <subcellularLocation>
        <location evidence="8">Endoplasmic reticulum membrane</location>
        <topology evidence="8">Single-pass type I membrane protein</topology>
    </subcellularLocation>
    <subcellularLocation>
        <location evidence="1">Membrane</location>
        <topology evidence="1">Single-pass type I membrane protein</topology>
    </subcellularLocation>
</comment>
<feature type="domain" description="OST48 middle" evidence="10">
    <location>
        <begin position="341"/>
        <end position="489"/>
    </location>
</feature>
<evidence type="ECO:0000256" key="3">
    <source>
        <dbReference type="ARBA" id="ARBA00008743"/>
    </source>
</evidence>
<accession>A0A316TYA4</accession>
<feature type="domain" description="OST48 N-terminal" evidence="9">
    <location>
        <begin position="41"/>
        <end position="304"/>
    </location>
</feature>
<evidence type="ECO:0000259" key="9">
    <source>
        <dbReference type="Pfam" id="PF03345"/>
    </source>
</evidence>
<dbReference type="InterPro" id="IPR055459">
    <property type="entry name" value="OST48_MD"/>
</dbReference>
<evidence type="ECO:0000256" key="6">
    <source>
        <dbReference type="ARBA" id="ARBA00022989"/>
    </source>
</evidence>
<dbReference type="PANTHER" id="PTHR10830">
    <property type="entry name" value="DOLICHYL-DIPHOSPHOOLIGOSACCHARIDE--PROTEIN GLYCOSYLTRANSFERASE 48 KDA SUBUNIT"/>
    <property type="match status" value="1"/>
</dbReference>
<dbReference type="GeneID" id="37012473"/>
<evidence type="ECO:0000313" key="11">
    <source>
        <dbReference type="EMBL" id="PWN18289.1"/>
    </source>
</evidence>
<dbReference type="Proteomes" id="UP000245942">
    <property type="component" value="Unassembled WGS sequence"/>
</dbReference>
<dbReference type="GO" id="GO:0008250">
    <property type="term" value="C:oligosaccharyltransferase complex"/>
    <property type="evidence" value="ECO:0007669"/>
    <property type="project" value="TreeGrafter"/>
</dbReference>
<dbReference type="InterPro" id="IPR005013">
    <property type="entry name" value="DDOST_48_kDa_subunit"/>
</dbReference>
<dbReference type="STRING" id="1684307.A0A316TYA4"/>
<dbReference type="GO" id="GO:0016740">
    <property type="term" value="F:transferase activity"/>
    <property type="evidence" value="ECO:0007669"/>
    <property type="project" value="UniProtKB-KW"/>
</dbReference>
<evidence type="ECO:0000256" key="1">
    <source>
        <dbReference type="ARBA" id="ARBA00004479"/>
    </source>
</evidence>
<dbReference type="EMBL" id="KZ819337">
    <property type="protein sequence ID" value="PWN18289.1"/>
    <property type="molecule type" value="Genomic_DNA"/>
</dbReference>
<keyword evidence="6 8" id="KW-1133">Transmembrane helix</keyword>
<keyword evidence="11" id="KW-0808">Transferase</keyword>
<dbReference type="PANTHER" id="PTHR10830:SF0">
    <property type="entry name" value="DOLICHYL-DIPHOSPHOOLIGOSACCHARIDE--PROTEIN GLYCOSYLTRANSFERASE 48 KDA SUBUNIT"/>
    <property type="match status" value="1"/>
</dbReference>
<evidence type="ECO:0000313" key="12">
    <source>
        <dbReference type="Proteomes" id="UP000245942"/>
    </source>
</evidence>
<dbReference type="UniPathway" id="UPA00378"/>
<dbReference type="GO" id="GO:0018279">
    <property type="term" value="P:protein N-linked glycosylation via asparagine"/>
    <property type="evidence" value="ECO:0007669"/>
    <property type="project" value="UniProtKB-UniRule"/>
</dbReference>
<dbReference type="AlphaFoldDB" id="A0A316TYA4"/>
<comment type="similarity">
    <text evidence="3 8">Belongs to the DDOST 48 kDa subunit family.</text>
</comment>
<keyword evidence="4 8" id="KW-0812">Transmembrane</keyword>
<evidence type="ECO:0000256" key="8">
    <source>
        <dbReference type="RuleBase" id="RU361142"/>
    </source>
</evidence>
<sequence>MLVTRSRNSRTSLATLASLAAAFAFALLTPLASALSATGQRVLVILPSKSQQSTYSSFLSDLSNRGFQLTYREEKAGGSDVALTAFDERQYDHLVFFPSSASSTPSADLTPQALVSFVRQGGNVLFGYGSDRPDWLQDLAREFSLELAGSGQKLVDHFQYSTAKGDHSSVLLGGGEGGSGGLAANNVIFSAETLQASSSQPLLVGSASPHRLGPNPLAFPLVGPSTTSYTATKDEGEVGFLGTDEDAAIASAFQSKENTRVTFIGSAELFSDSSLSAKDLKSSSGKSYSSTLNAAFLQDVTSWTFQEHGVLKVEKRSHYRARKGATDIRETYEEPAEGGSAIMYRISDTVTYSLDISQHTPRGWEPAPADLDLQVSLSMIDPFITSWLAPELPSSPASSPSSFDLSPPVSNSTTRYSTSFQLPDRLGVYTFSTFWSRPGWSFIKTRDVAPIRAFNHDENPRFLPASWPYALGSFSTIASFLLFVALWILAGEKNGAGVKKEKTL</sequence>
<dbReference type="OrthoDB" id="29105at2759"/>
<evidence type="ECO:0000256" key="2">
    <source>
        <dbReference type="ARBA" id="ARBA00004922"/>
    </source>
</evidence>
<feature type="transmembrane region" description="Helical" evidence="8">
    <location>
        <begin position="467"/>
        <end position="490"/>
    </location>
</feature>
<dbReference type="RefSeq" id="XP_025345449.1">
    <property type="nucleotide sequence ID" value="XM_025490739.1"/>
</dbReference>
<protein>
    <recommendedName>
        <fullName evidence="8">Dolichyl-diphosphooligosaccharide--protein glycosyltransferase subunit WBP1</fullName>
        <shortName evidence="8">Oligosaccharyl transferase subunit WBP1</shortName>
    </recommendedName>
</protein>
<keyword evidence="7 8" id="KW-0472">Membrane</keyword>
<name>A0A316TYA4_9BASI</name>
<dbReference type="InterPro" id="IPR055457">
    <property type="entry name" value="OST48_N"/>
</dbReference>
<evidence type="ECO:0000256" key="5">
    <source>
        <dbReference type="ARBA" id="ARBA00022824"/>
    </source>
</evidence>
<proteinExistence type="inferred from homology"/>
<keyword evidence="5 8" id="KW-0256">Endoplasmic reticulum</keyword>
<gene>
    <name evidence="11" type="ORF">BCV69DRAFT_263724</name>
</gene>
<dbReference type="Pfam" id="PF23358">
    <property type="entry name" value="OST48_MD"/>
    <property type="match status" value="1"/>
</dbReference>
<dbReference type="Pfam" id="PF03345">
    <property type="entry name" value="OST48_N"/>
    <property type="match status" value="1"/>
</dbReference>